<name>A0A2T7VQT9_MICTE</name>
<dbReference type="Proteomes" id="UP000244649">
    <property type="component" value="Unassembled WGS sequence"/>
</dbReference>
<evidence type="ECO:0000313" key="1">
    <source>
        <dbReference type="EMBL" id="PVE58708.1"/>
    </source>
</evidence>
<feature type="non-terminal residue" evidence="1">
    <location>
        <position position="75"/>
    </location>
</feature>
<evidence type="ECO:0000313" key="2">
    <source>
        <dbReference type="Proteomes" id="UP000244649"/>
    </source>
</evidence>
<dbReference type="AlphaFoldDB" id="A0A2T7VQT9"/>
<gene>
    <name evidence="1" type="ORF">DC432_16090</name>
</gene>
<organism evidence="1 2">
    <name type="scientific">Microbacterium testaceum</name>
    <name type="common">Aureobacterium testaceum</name>
    <name type="synonym">Brevibacterium testaceum</name>
    <dbReference type="NCBI Taxonomy" id="2033"/>
    <lineage>
        <taxon>Bacteria</taxon>
        <taxon>Bacillati</taxon>
        <taxon>Actinomycetota</taxon>
        <taxon>Actinomycetes</taxon>
        <taxon>Micrococcales</taxon>
        <taxon>Microbacteriaceae</taxon>
        <taxon>Microbacterium</taxon>
    </lineage>
</organism>
<accession>A0A2T7VQT9</accession>
<proteinExistence type="predicted"/>
<dbReference type="RefSeq" id="WP_207770865.1">
    <property type="nucleotide sequence ID" value="NZ_QDFT01000101.1"/>
</dbReference>
<reference evidence="1 2" key="1">
    <citation type="submission" date="2018-04" db="EMBL/GenBank/DDBJ databases">
        <authorList>
            <person name="Go L.Y."/>
            <person name="Mitchell J.A."/>
        </authorList>
    </citation>
    <scope>NUCLEOTIDE SEQUENCE [LARGE SCALE GENOMIC DNA]</scope>
    <source>
        <strain evidence="1 2">TPD7010</strain>
    </source>
</reference>
<sequence length="75" mass="8894">MAEARSEVVEGIREFVLESFWHHATKRTRWLEQAQRDDARVHIGTQRAARSRMKQLHTAPRITYDVHQLRVRSDA</sequence>
<protein>
    <submittedName>
        <fullName evidence="1">Uncharacterized protein</fullName>
    </submittedName>
</protein>
<dbReference type="EMBL" id="QDFT01000101">
    <property type="protein sequence ID" value="PVE58708.1"/>
    <property type="molecule type" value="Genomic_DNA"/>
</dbReference>
<comment type="caution">
    <text evidence="1">The sequence shown here is derived from an EMBL/GenBank/DDBJ whole genome shotgun (WGS) entry which is preliminary data.</text>
</comment>